<dbReference type="GO" id="GO:0061750">
    <property type="term" value="F:acid sphingomyelin phosphodiesterase activity"/>
    <property type="evidence" value="ECO:0007669"/>
    <property type="project" value="TreeGrafter"/>
</dbReference>
<name>A0A653C2A5_CALMS</name>
<dbReference type="GO" id="GO:0006685">
    <property type="term" value="P:sphingomyelin catabolic process"/>
    <property type="evidence" value="ECO:0007669"/>
    <property type="project" value="TreeGrafter"/>
</dbReference>
<keyword evidence="5" id="KW-1185">Reference proteome</keyword>
<dbReference type="GO" id="GO:0016020">
    <property type="term" value="C:membrane"/>
    <property type="evidence" value="ECO:0007669"/>
    <property type="project" value="GOC"/>
</dbReference>
<evidence type="ECO:0000259" key="3">
    <source>
        <dbReference type="Pfam" id="PF19272"/>
    </source>
</evidence>
<keyword evidence="2" id="KW-0325">Glycoprotein</keyword>
<proteinExistence type="predicted"/>
<organism evidence="4 5">
    <name type="scientific">Callosobruchus maculatus</name>
    <name type="common">Southern cowpea weevil</name>
    <name type="synonym">Pulse bruchid</name>
    <dbReference type="NCBI Taxonomy" id="64391"/>
    <lineage>
        <taxon>Eukaryota</taxon>
        <taxon>Metazoa</taxon>
        <taxon>Ecdysozoa</taxon>
        <taxon>Arthropoda</taxon>
        <taxon>Hexapoda</taxon>
        <taxon>Insecta</taxon>
        <taxon>Pterygota</taxon>
        <taxon>Neoptera</taxon>
        <taxon>Endopterygota</taxon>
        <taxon>Coleoptera</taxon>
        <taxon>Polyphaga</taxon>
        <taxon>Cucujiformia</taxon>
        <taxon>Chrysomeloidea</taxon>
        <taxon>Chrysomelidae</taxon>
        <taxon>Bruchinae</taxon>
        <taxon>Bruchini</taxon>
        <taxon>Callosobruchus</taxon>
    </lineage>
</organism>
<dbReference type="OrthoDB" id="282973at2759"/>
<dbReference type="InterPro" id="IPR045473">
    <property type="entry name" value="ASM_C"/>
</dbReference>
<dbReference type="GO" id="GO:0005615">
    <property type="term" value="C:extracellular space"/>
    <property type="evidence" value="ECO:0007669"/>
    <property type="project" value="TreeGrafter"/>
</dbReference>
<dbReference type="GO" id="GO:0005764">
    <property type="term" value="C:lysosome"/>
    <property type="evidence" value="ECO:0007669"/>
    <property type="project" value="TreeGrafter"/>
</dbReference>
<dbReference type="Pfam" id="PF19272">
    <property type="entry name" value="ASMase_C"/>
    <property type="match status" value="1"/>
</dbReference>
<accession>A0A653C2A5</accession>
<keyword evidence="1" id="KW-0378">Hydrolase</keyword>
<dbReference type="EMBL" id="CAACVG010006781">
    <property type="protein sequence ID" value="VEN41643.1"/>
    <property type="molecule type" value="Genomic_DNA"/>
</dbReference>
<reference evidence="4 5" key="1">
    <citation type="submission" date="2019-01" db="EMBL/GenBank/DDBJ databases">
        <authorList>
            <person name="Sayadi A."/>
        </authorList>
    </citation>
    <scope>NUCLEOTIDE SEQUENCE [LARGE SCALE GENOMIC DNA]</scope>
</reference>
<dbReference type="AlphaFoldDB" id="A0A653C2A5"/>
<protein>
    <recommendedName>
        <fullName evidence="3">Sphingomyelin phosphodiesterase C-terminal domain-containing protein</fullName>
    </recommendedName>
</protein>
<dbReference type="PANTHER" id="PTHR10340:SF34">
    <property type="entry name" value="SPHINGOMYELIN PHOSPHODIESTERASE"/>
    <property type="match status" value="1"/>
</dbReference>
<dbReference type="Proteomes" id="UP000410492">
    <property type="component" value="Unassembled WGS sequence"/>
</dbReference>
<evidence type="ECO:0000313" key="4">
    <source>
        <dbReference type="EMBL" id="VEN41643.1"/>
    </source>
</evidence>
<evidence type="ECO:0000313" key="5">
    <source>
        <dbReference type="Proteomes" id="UP000410492"/>
    </source>
</evidence>
<feature type="domain" description="Sphingomyelin phosphodiesterase C-terminal" evidence="3">
    <location>
        <begin position="22"/>
        <end position="103"/>
    </location>
</feature>
<evidence type="ECO:0000256" key="2">
    <source>
        <dbReference type="ARBA" id="ARBA00023180"/>
    </source>
</evidence>
<sequence>MFYDEKTGEAINVGYNGASLTTYEDYNPNYKVMYVDSNTYELLDIETYIMNMTHSNLHPNHPPYWYKLYSMKEAYGLKSLAPEDVDVIAKGLFLDDKLFNKYWR</sequence>
<evidence type="ECO:0000256" key="1">
    <source>
        <dbReference type="ARBA" id="ARBA00022801"/>
    </source>
</evidence>
<gene>
    <name evidence="4" type="ORF">CALMAC_LOCUS5395</name>
</gene>
<dbReference type="PANTHER" id="PTHR10340">
    <property type="entry name" value="SPHINGOMYELIN PHOSPHODIESTERASE"/>
    <property type="match status" value="1"/>
</dbReference>
<dbReference type="GO" id="GO:0046513">
    <property type="term" value="P:ceramide biosynthetic process"/>
    <property type="evidence" value="ECO:0007669"/>
    <property type="project" value="TreeGrafter"/>
</dbReference>